<evidence type="ECO:0008006" key="5">
    <source>
        <dbReference type="Google" id="ProtNLM"/>
    </source>
</evidence>
<dbReference type="AlphaFoldDB" id="A0A7G1KNY9"/>
<feature type="transmembrane region" description="Helical" evidence="2">
    <location>
        <begin position="210"/>
        <end position="236"/>
    </location>
</feature>
<dbReference type="Proteomes" id="UP000516173">
    <property type="component" value="Chromosome"/>
</dbReference>
<feature type="transmembrane region" description="Helical" evidence="2">
    <location>
        <begin position="346"/>
        <end position="362"/>
    </location>
</feature>
<feature type="transmembrane region" description="Helical" evidence="2">
    <location>
        <begin position="453"/>
        <end position="471"/>
    </location>
</feature>
<dbReference type="EMBL" id="AP023396">
    <property type="protein sequence ID" value="BCK56840.1"/>
    <property type="molecule type" value="Genomic_DNA"/>
</dbReference>
<feature type="transmembrane region" description="Helical" evidence="2">
    <location>
        <begin position="374"/>
        <end position="392"/>
    </location>
</feature>
<dbReference type="PANTHER" id="PTHR38454">
    <property type="entry name" value="INTEGRAL MEMBRANE PROTEIN-RELATED"/>
    <property type="match status" value="1"/>
</dbReference>
<feature type="transmembrane region" description="Helical" evidence="2">
    <location>
        <begin position="404"/>
        <end position="420"/>
    </location>
</feature>
<evidence type="ECO:0000313" key="3">
    <source>
        <dbReference type="EMBL" id="BCK56840.1"/>
    </source>
</evidence>
<evidence type="ECO:0000313" key="4">
    <source>
        <dbReference type="Proteomes" id="UP000516173"/>
    </source>
</evidence>
<keyword evidence="2" id="KW-1133">Transmembrane helix</keyword>
<feature type="transmembrane region" description="Helical" evidence="2">
    <location>
        <begin position="35"/>
        <end position="56"/>
    </location>
</feature>
<evidence type="ECO:0000256" key="2">
    <source>
        <dbReference type="SAM" id="Phobius"/>
    </source>
</evidence>
<protein>
    <recommendedName>
        <fullName evidence="5">YfhO family protein</fullName>
    </recommendedName>
</protein>
<feature type="transmembrane region" description="Helical" evidence="2">
    <location>
        <begin position="124"/>
        <end position="144"/>
    </location>
</feature>
<feature type="compositionally biased region" description="Low complexity" evidence="1">
    <location>
        <begin position="756"/>
        <end position="765"/>
    </location>
</feature>
<keyword evidence="2" id="KW-0472">Membrane</keyword>
<keyword evidence="2" id="KW-0812">Transmembrane</keyword>
<gene>
    <name evidence="3" type="ORF">NWFMUON74_46120</name>
</gene>
<accession>A0A7G1KNY9</accession>
<evidence type="ECO:0000256" key="1">
    <source>
        <dbReference type="SAM" id="MobiDB-lite"/>
    </source>
</evidence>
<feature type="region of interest" description="Disordered" evidence="1">
    <location>
        <begin position="1"/>
        <end position="31"/>
    </location>
</feature>
<proteinExistence type="predicted"/>
<feature type="transmembrane region" description="Helical" evidence="2">
    <location>
        <begin position="248"/>
        <end position="267"/>
    </location>
</feature>
<dbReference type="InterPro" id="IPR018580">
    <property type="entry name" value="Uncharacterised_YfhO"/>
</dbReference>
<feature type="region of interest" description="Disordered" evidence="1">
    <location>
        <begin position="744"/>
        <end position="773"/>
    </location>
</feature>
<dbReference type="KEGG" id="nwl:NWFMUON74_46120"/>
<organism evidence="3 4">
    <name type="scientific">Nocardia wallacei</name>
    <dbReference type="NCBI Taxonomy" id="480035"/>
    <lineage>
        <taxon>Bacteria</taxon>
        <taxon>Bacillati</taxon>
        <taxon>Actinomycetota</taxon>
        <taxon>Actinomycetes</taxon>
        <taxon>Mycobacteriales</taxon>
        <taxon>Nocardiaceae</taxon>
        <taxon>Nocardia</taxon>
    </lineage>
</organism>
<reference evidence="3 4" key="1">
    <citation type="submission" date="2020-08" db="EMBL/GenBank/DDBJ databases">
        <title>Genome Sequencing of Nocardia wallacei strain FMUON74 and assembly.</title>
        <authorList>
            <person name="Toyokawa M."/>
            <person name="Uesaka K."/>
        </authorList>
    </citation>
    <scope>NUCLEOTIDE SEQUENCE [LARGE SCALE GENOMIC DNA]</scope>
    <source>
        <strain evidence="3 4">FMUON74</strain>
    </source>
</reference>
<dbReference type="PANTHER" id="PTHR38454:SF1">
    <property type="entry name" value="INTEGRAL MEMBRANE PROTEIN"/>
    <property type="match status" value="1"/>
</dbReference>
<feature type="transmembrane region" description="Helical" evidence="2">
    <location>
        <begin position="426"/>
        <end position="446"/>
    </location>
</feature>
<name>A0A7G1KNY9_9NOCA</name>
<keyword evidence="4" id="KW-1185">Reference proteome</keyword>
<feature type="transmembrane region" description="Helical" evidence="2">
    <location>
        <begin position="156"/>
        <end position="173"/>
    </location>
</feature>
<feature type="transmembrane region" description="Helical" evidence="2">
    <location>
        <begin position="311"/>
        <end position="334"/>
    </location>
</feature>
<sequence>MVQSAVSTAPAELSAAAEPSVAPEPAPSDRSRRDVFRWGAVTALGVILGYAAVLLADARHFFTDDTESQYTPLWVMLGRYLREGKLPVLIPEQWMTGNYTMEEAGLFNPPQLLIDLIAPSVDNLAVYATVVKLIFAIIAALGVYRVCLAYGGRVQWAAVAGVAFPLTGWFLFFDQASWMTSLTGTAWMVHAWASAVRYARGRGGPIPVFVFLYLAISVEYVFPAVESALMLVAVAVGEIVYQRKWQPVARLTAVALCAGLAGLLTYLPSMLSAKVSWRGTAQINNDQFLTVPWSESLNASLPSAVPALNSWWGYIQPLPMTYIAWFLIPALAFIDWGRARAAWRELTAVALFAIMFLMWAAGPGTVGPLRWPARVLPMLALGLLVLVCVLLGRFGTTSNRRHRAVAGAVLIGLLWVRTFSAHPHAVLWHVLSAVVVAAVGAAVVWLARTRGTAAAALLTMVAMFPIAYAQVHSVQPNPMSWNLPTNRSAAKAVFPKFDGITLQLGDRGLLQPGDRTLDGAYGSLAFGNYAKDVEQDYVNGYTPNGHYWFGEMLCMRWDSSVCPDAYRRLFTPEPTTGRTVADLMKLDRVVLQKAMFPDAGSQPAPEGWMWVDAPGHEKYIRVLERIGGPVSTVNGRVADAHEVTATSLSESETSSEVRVSSAAGGRVVFARLGWPGYRVTLNGKQIPFTTVAKSFVAVDIPSGTENAVLDVTWRPPGWKIGIGTAVLGVLGLGVLQWLHLRSRRRDEPAPAPAGPPEGDTPTTAGSPRAEALP</sequence>
<feature type="compositionally biased region" description="Low complexity" evidence="1">
    <location>
        <begin position="1"/>
        <end position="23"/>
    </location>
</feature>